<proteinExistence type="predicted"/>
<dbReference type="SMART" id="SM00357">
    <property type="entry name" value="CSP"/>
    <property type="match status" value="1"/>
</dbReference>
<keyword evidence="2" id="KW-1133">Transmembrane helix</keyword>
<name>A0A059G8Y2_9PROT</name>
<dbReference type="InterPro" id="IPR012340">
    <property type="entry name" value="NA-bd_OB-fold"/>
</dbReference>
<dbReference type="InterPro" id="IPR002059">
    <property type="entry name" value="CSP_DNA-bd"/>
</dbReference>
<gene>
    <name evidence="4" type="ORF">HOC_07659</name>
</gene>
<comment type="caution">
    <text evidence="4">The sequence shown here is derived from an EMBL/GenBank/DDBJ whole genome shotgun (WGS) entry which is preliminary data.</text>
</comment>
<dbReference type="OrthoDB" id="72963at2"/>
<dbReference type="eggNOG" id="COG1278">
    <property type="taxonomic scope" value="Bacteria"/>
</dbReference>
<evidence type="ECO:0000256" key="2">
    <source>
        <dbReference type="SAM" id="Phobius"/>
    </source>
</evidence>
<keyword evidence="2" id="KW-0812">Transmembrane</keyword>
<evidence type="ECO:0000259" key="3">
    <source>
        <dbReference type="PROSITE" id="PS51857"/>
    </source>
</evidence>
<reference evidence="4 5" key="1">
    <citation type="journal article" date="2014" name="Antonie Van Leeuwenhoek">
        <title>Hyphomonas beringensis sp. nov. and Hyphomonas chukchiensis sp. nov., isolated from surface seawater of the Bering Sea and Chukchi Sea.</title>
        <authorList>
            <person name="Li C."/>
            <person name="Lai Q."/>
            <person name="Li G."/>
            <person name="Dong C."/>
            <person name="Wang J."/>
            <person name="Liao Y."/>
            <person name="Shao Z."/>
        </authorList>
    </citation>
    <scope>NUCLEOTIDE SEQUENCE [LARGE SCALE GENOMIC DNA]</scope>
    <source>
        <strain evidence="4 5">SCH89</strain>
    </source>
</reference>
<feature type="region of interest" description="Disordered" evidence="1">
    <location>
        <begin position="66"/>
        <end position="87"/>
    </location>
</feature>
<keyword evidence="4" id="KW-0238">DNA-binding</keyword>
<dbReference type="PROSITE" id="PS51857">
    <property type="entry name" value="CSD_2"/>
    <property type="match status" value="1"/>
</dbReference>
<dbReference type="InterPro" id="IPR010718">
    <property type="entry name" value="DUF1294"/>
</dbReference>
<feature type="transmembrane region" description="Helical" evidence="2">
    <location>
        <begin position="186"/>
        <end position="205"/>
    </location>
</feature>
<evidence type="ECO:0000256" key="1">
    <source>
        <dbReference type="SAM" id="MobiDB-lite"/>
    </source>
</evidence>
<sequence>MEPMMRREGRLVEWFADRGFGFIAPDDGGPNVFLHIRALPKNDKRLEIGQAYAFDAVLSPDGRERADNVVPLDKPVTPQPEPEKPKRSRWRLLEHVPPFLVIVAFAGIFASVSMVTDVSSNWYIIYGEASFACLVGYWIDKNAAIQKNWRVSETILLLIGLVGGWPGAIVAQEVFRHKTRKGTFRYLFWMTVAINMAAFVQINVFKSL</sequence>
<protein>
    <submittedName>
        <fullName evidence="4">Cold shock DNA-binding membrane protein</fullName>
    </submittedName>
</protein>
<dbReference type="Gene3D" id="2.40.50.140">
    <property type="entry name" value="Nucleic acid-binding proteins"/>
    <property type="match status" value="1"/>
</dbReference>
<dbReference type="Proteomes" id="UP000024942">
    <property type="component" value="Unassembled WGS sequence"/>
</dbReference>
<keyword evidence="2" id="KW-0472">Membrane</keyword>
<dbReference type="GO" id="GO:0003677">
    <property type="term" value="F:DNA binding"/>
    <property type="evidence" value="ECO:0007669"/>
    <property type="project" value="UniProtKB-KW"/>
</dbReference>
<feature type="transmembrane region" description="Helical" evidence="2">
    <location>
        <begin position="122"/>
        <end position="139"/>
    </location>
</feature>
<accession>A0A059G8Y2</accession>
<dbReference type="InterPro" id="IPR011129">
    <property type="entry name" value="CSD"/>
</dbReference>
<keyword evidence="5" id="KW-1185">Reference proteome</keyword>
<dbReference type="STRING" id="1280953.HOC_07659"/>
<dbReference type="PATRIC" id="fig|1280953.3.peg.1553"/>
<feature type="domain" description="CSD" evidence="3">
    <location>
        <begin position="6"/>
        <end position="71"/>
    </location>
</feature>
<dbReference type="AlphaFoldDB" id="A0A059G8Y2"/>
<dbReference type="Pfam" id="PF06961">
    <property type="entry name" value="DUF1294"/>
    <property type="match status" value="1"/>
</dbReference>
<feature type="transmembrane region" description="Helical" evidence="2">
    <location>
        <begin position="151"/>
        <end position="171"/>
    </location>
</feature>
<dbReference type="GO" id="GO:0005829">
    <property type="term" value="C:cytosol"/>
    <property type="evidence" value="ECO:0007669"/>
    <property type="project" value="UniProtKB-ARBA"/>
</dbReference>
<dbReference type="eggNOG" id="COG3326">
    <property type="taxonomic scope" value="Bacteria"/>
</dbReference>
<feature type="transmembrane region" description="Helical" evidence="2">
    <location>
        <begin position="96"/>
        <end position="116"/>
    </location>
</feature>
<evidence type="ECO:0000313" key="5">
    <source>
        <dbReference type="Proteomes" id="UP000024942"/>
    </source>
</evidence>
<organism evidence="4 5">
    <name type="scientific">Hyphomonas oceanitis SCH89</name>
    <dbReference type="NCBI Taxonomy" id="1280953"/>
    <lineage>
        <taxon>Bacteria</taxon>
        <taxon>Pseudomonadati</taxon>
        <taxon>Pseudomonadota</taxon>
        <taxon>Alphaproteobacteria</taxon>
        <taxon>Hyphomonadales</taxon>
        <taxon>Hyphomonadaceae</taxon>
        <taxon>Hyphomonas</taxon>
    </lineage>
</organism>
<dbReference type="RefSeq" id="WP_051624632.1">
    <property type="nucleotide sequence ID" value="NZ_ARYL01000009.1"/>
</dbReference>
<dbReference type="Pfam" id="PF00313">
    <property type="entry name" value="CSD"/>
    <property type="match status" value="1"/>
</dbReference>
<dbReference type="EMBL" id="ARYL01000009">
    <property type="protein sequence ID" value="KDA03035.1"/>
    <property type="molecule type" value="Genomic_DNA"/>
</dbReference>
<dbReference type="SUPFAM" id="SSF50249">
    <property type="entry name" value="Nucleic acid-binding proteins"/>
    <property type="match status" value="1"/>
</dbReference>
<evidence type="ECO:0000313" key="4">
    <source>
        <dbReference type="EMBL" id="KDA03035.1"/>
    </source>
</evidence>